<keyword evidence="2" id="KW-1185">Reference proteome</keyword>
<sequence>MIKDIYFYSHNYVIFFIWNKFDISHFFHAFSKLRKNTPRRHNNYLERKLKKKSKDFETLVDFYVDSISDCSNSGSDGNGMFFYEASNN</sequence>
<dbReference type="EMBL" id="REGN01006225">
    <property type="protein sequence ID" value="RNA10379.1"/>
    <property type="molecule type" value="Genomic_DNA"/>
</dbReference>
<accession>A0A3M7QGG5</accession>
<protein>
    <submittedName>
        <fullName evidence="1">Uncharacterized protein</fullName>
    </submittedName>
</protein>
<dbReference type="AlphaFoldDB" id="A0A3M7QGG5"/>
<evidence type="ECO:0000313" key="1">
    <source>
        <dbReference type="EMBL" id="RNA10379.1"/>
    </source>
</evidence>
<proteinExistence type="predicted"/>
<reference evidence="1 2" key="1">
    <citation type="journal article" date="2018" name="Sci. Rep.">
        <title>Genomic signatures of local adaptation to the degree of environmental predictability in rotifers.</title>
        <authorList>
            <person name="Franch-Gras L."/>
            <person name="Hahn C."/>
            <person name="Garcia-Roger E.M."/>
            <person name="Carmona M.J."/>
            <person name="Serra M."/>
            <person name="Gomez A."/>
        </authorList>
    </citation>
    <scope>NUCLEOTIDE SEQUENCE [LARGE SCALE GENOMIC DNA]</scope>
    <source>
        <strain evidence="1">HYR1</strain>
    </source>
</reference>
<name>A0A3M7QGG5_BRAPC</name>
<comment type="caution">
    <text evidence="1">The sequence shown here is derived from an EMBL/GenBank/DDBJ whole genome shotgun (WGS) entry which is preliminary data.</text>
</comment>
<organism evidence="1 2">
    <name type="scientific">Brachionus plicatilis</name>
    <name type="common">Marine rotifer</name>
    <name type="synonym">Brachionus muelleri</name>
    <dbReference type="NCBI Taxonomy" id="10195"/>
    <lineage>
        <taxon>Eukaryota</taxon>
        <taxon>Metazoa</taxon>
        <taxon>Spiralia</taxon>
        <taxon>Gnathifera</taxon>
        <taxon>Rotifera</taxon>
        <taxon>Eurotatoria</taxon>
        <taxon>Monogononta</taxon>
        <taxon>Pseudotrocha</taxon>
        <taxon>Ploima</taxon>
        <taxon>Brachionidae</taxon>
        <taxon>Brachionus</taxon>
    </lineage>
</organism>
<evidence type="ECO:0000313" key="2">
    <source>
        <dbReference type="Proteomes" id="UP000276133"/>
    </source>
</evidence>
<gene>
    <name evidence="1" type="ORF">BpHYR1_048166</name>
</gene>
<dbReference type="Proteomes" id="UP000276133">
    <property type="component" value="Unassembled WGS sequence"/>
</dbReference>